<dbReference type="RefSeq" id="WP_117359267.1">
    <property type="nucleotide sequence ID" value="NZ_QURH01000333.1"/>
</dbReference>
<sequence>MSRSHRPGSPPRTAALRRRLGWDANPLRRDVDRRQRLVGLALLVLFLLVAPVTGLRVGAAAYDRGVRTELAEAATWQPVSAVVTGLADRKHGDRVDVVGTAADGHRFVGSYTTARVVAVGDHVKLWATPVRLTDNPPRRHVRTVTDTVLTVAVSLLAVAAGPVLVHVLFRRRCDRVRSRLWDTAWVRLDHRTNH</sequence>
<name>A0A372JHZ7_9ACTN</name>
<gene>
    <name evidence="2" type="ORF">DZF91_21590</name>
</gene>
<protein>
    <submittedName>
        <fullName evidence="2">Uncharacterized protein</fullName>
    </submittedName>
</protein>
<comment type="caution">
    <text evidence="2">The sequence shown here is derived from an EMBL/GenBank/DDBJ whole genome shotgun (WGS) entry which is preliminary data.</text>
</comment>
<feature type="transmembrane region" description="Helical" evidence="1">
    <location>
        <begin position="148"/>
        <end position="169"/>
    </location>
</feature>
<evidence type="ECO:0000256" key="1">
    <source>
        <dbReference type="SAM" id="Phobius"/>
    </source>
</evidence>
<keyword evidence="1" id="KW-0472">Membrane</keyword>
<dbReference type="EMBL" id="QURH01000333">
    <property type="protein sequence ID" value="RFU39580.1"/>
    <property type="molecule type" value="Genomic_DNA"/>
</dbReference>
<dbReference type="PANTHER" id="PTHR42305">
    <property type="entry name" value="MEMBRANE PROTEIN RV1733C-RELATED"/>
    <property type="match status" value="1"/>
</dbReference>
<dbReference type="InterPro" id="IPR039708">
    <property type="entry name" value="MT1774/Rv1733c-like"/>
</dbReference>
<accession>A0A372JHZ7</accession>
<evidence type="ECO:0000313" key="3">
    <source>
        <dbReference type="Proteomes" id="UP000261811"/>
    </source>
</evidence>
<keyword evidence="3" id="KW-1185">Reference proteome</keyword>
<dbReference type="PANTHER" id="PTHR42305:SF1">
    <property type="entry name" value="MEMBRANE PROTEIN RV1733C-RELATED"/>
    <property type="match status" value="1"/>
</dbReference>
<feature type="transmembrane region" description="Helical" evidence="1">
    <location>
        <begin position="37"/>
        <end position="62"/>
    </location>
</feature>
<reference evidence="2 3" key="1">
    <citation type="submission" date="2018-08" db="EMBL/GenBank/DDBJ databases">
        <title>Actinomadura jelena sp. nov., a novel Actinomycete isolated from soil in Chad.</title>
        <authorList>
            <person name="Shi L."/>
        </authorList>
    </citation>
    <scope>NUCLEOTIDE SEQUENCE [LARGE SCALE GENOMIC DNA]</scope>
    <source>
        <strain evidence="2 3">NEAU-G17</strain>
    </source>
</reference>
<dbReference type="AlphaFoldDB" id="A0A372JHZ7"/>
<keyword evidence="1" id="KW-0812">Transmembrane</keyword>
<organism evidence="2 3">
    <name type="scientific">Actinomadura logoneensis</name>
    <dbReference type="NCBI Taxonomy" id="2293572"/>
    <lineage>
        <taxon>Bacteria</taxon>
        <taxon>Bacillati</taxon>
        <taxon>Actinomycetota</taxon>
        <taxon>Actinomycetes</taxon>
        <taxon>Streptosporangiales</taxon>
        <taxon>Thermomonosporaceae</taxon>
        <taxon>Actinomadura</taxon>
    </lineage>
</organism>
<dbReference type="Proteomes" id="UP000261811">
    <property type="component" value="Unassembled WGS sequence"/>
</dbReference>
<dbReference type="OrthoDB" id="3480079at2"/>
<proteinExistence type="predicted"/>
<evidence type="ECO:0000313" key="2">
    <source>
        <dbReference type="EMBL" id="RFU39580.1"/>
    </source>
</evidence>
<keyword evidence="1" id="KW-1133">Transmembrane helix</keyword>